<evidence type="ECO:0008006" key="4">
    <source>
        <dbReference type="Google" id="ProtNLM"/>
    </source>
</evidence>
<feature type="compositionally biased region" description="Pro residues" evidence="1">
    <location>
        <begin position="36"/>
        <end position="45"/>
    </location>
</feature>
<sequence length="67" mass="7020">MSKSCNCKRDQCECCKRLERQIERLRRRLNNRRLGPPGPPGPQGPAGPVGPQGPVGPTGSGGGVVVG</sequence>
<gene>
    <name evidence="2" type="ORF">EDD57_13629</name>
</gene>
<feature type="region of interest" description="Disordered" evidence="1">
    <location>
        <begin position="26"/>
        <end position="67"/>
    </location>
</feature>
<name>A0A4R2RY39_9BACL</name>
<feature type="compositionally biased region" description="Gly residues" evidence="1">
    <location>
        <begin position="56"/>
        <end position="67"/>
    </location>
</feature>
<keyword evidence="3" id="KW-1185">Reference proteome</keyword>
<dbReference type="RefSeq" id="WP_207896822.1">
    <property type="nucleotide sequence ID" value="NZ_SLXV01000036.1"/>
</dbReference>
<evidence type="ECO:0000256" key="1">
    <source>
        <dbReference type="SAM" id="MobiDB-lite"/>
    </source>
</evidence>
<dbReference type="AlphaFoldDB" id="A0A4R2RY39"/>
<accession>A0A4R2RY39</accession>
<evidence type="ECO:0000313" key="2">
    <source>
        <dbReference type="EMBL" id="TCP64921.1"/>
    </source>
</evidence>
<proteinExistence type="predicted"/>
<dbReference type="Proteomes" id="UP000294746">
    <property type="component" value="Unassembled WGS sequence"/>
</dbReference>
<organism evidence="2 3">
    <name type="scientific">Baia soyae</name>
    <dbReference type="NCBI Taxonomy" id="1544746"/>
    <lineage>
        <taxon>Bacteria</taxon>
        <taxon>Bacillati</taxon>
        <taxon>Bacillota</taxon>
        <taxon>Bacilli</taxon>
        <taxon>Bacillales</taxon>
        <taxon>Thermoactinomycetaceae</taxon>
        <taxon>Baia</taxon>
    </lineage>
</organism>
<comment type="caution">
    <text evidence="2">The sequence shown here is derived from an EMBL/GenBank/DDBJ whole genome shotgun (WGS) entry which is preliminary data.</text>
</comment>
<evidence type="ECO:0000313" key="3">
    <source>
        <dbReference type="Proteomes" id="UP000294746"/>
    </source>
</evidence>
<reference evidence="2 3" key="1">
    <citation type="submission" date="2019-03" db="EMBL/GenBank/DDBJ databases">
        <title>Genomic Encyclopedia of Type Strains, Phase IV (KMG-IV): sequencing the most valuable type-strain genomes for metagenomic binning, comparative biology and taxonomic classification.</title>
        <authorList>
            <person name="Goeker M."/>
        </authorList>
    </citation>
    <scope>NUCLEOTIDE SEQUENCE [LARGE SCALE GENOMIC DNA]</scope>
    <source>
        <strain evidence="2 3">DSM 46831</strain>
    </source>
</reference>
<dbReference type="EMBL" id="SLXV01000036">
    <property type="protein sequence ID" value="TCP64921.1"/>
    <property type="molecule type" value="Genomic_DNA"/>
</dbReference>
<protein>
    <recommendedName>
        <fullName evidence="4">Collagen triple helix repeat protein</fullName>
    </recommendedName>
</protein>